<evidence type="ECO:0000313" key="5">
    <source>
        <dbReference type="Proteomes" id="UP000815677"/>
    </source>
</evidence>
<protein>
    <recommendedName>
        <fullName evidence="3">Yeast cell wall synthesis Kre9/Knh1-like N-terminal domain-containing protein</fullName>
    </recommendedName>
</protein>
<dbReference type="Proteomes" id="UP000815677">
    <property type="component" value="Unassembled WGS sequence"/>
</dbReference>
<sequence>MARFAVCALFATLLGSVVAVSNVQAPSSPAAGQNVTVTWSSTSSDTTPVTVALFSVNTPNVTYPGGLALANSVNPQNNSVTFLWPETVPGSYQISLLSSSNTTDVLASSSTFNVAAPAS</sequence>
<dbReference type="InterPro" id="IPR018466">
    <property type="entry name" value="Kre9/Knh1-like_N"/>
</dbReference>
<name>A0ABQ0LQ04_MYCCL</name>
<evidence type="ECO:0000259" key="3">
    <source>
        <dbReference type="Pfam" id="PF10342"/>
    </source>
</evidence>
<dbReference type="EMBL" id="DF848203">
    <property type="protein sequence ID" value="GAT53153.1"/>
    <property type="molecule type" value="Genomic_DNA"/>
</dbReference>
<gene>
    <name evidence="4" type="ORF">MCHLO_10144</name>
</gene>
<organism evidence="4 5">
    <name type="scientific">Mycena chlorophos</name>
    <name type="common">Agaric fungus</name>
    <name type="synonym">Agaricus chlorophos</name>
    <dbReference type="NCBI Taxonomy" id="658473"/>
    <lineage>
        <taxon>Eukaryota</taxon>
        <taxon>Fungi</taxon>
        <taxon>Dikarya</taxon>
        <taxon>Basidiomycota</taxon>
        <taxon>Agaricomycotina</taxon>
        <taxon>Agaricomycetes</taxon>
        <taxon>Agaricomycetidae</taxon>
        <taxon>Agaricales</taxon>
        <taxon>Marasmiineae</taxon>
        <taxon>Mycenaceae</taxon>
        <taxon>Mycena</taxon>
    </lineage>
</organism>
<feature type="non-terminal residue" evidence="4">
    <location>
        <position position="119"/>
    </location>
</feature>
<evidence type="ECO:0000256" key="2">
    <source>
        <dbReference type="SAM" id="SignalP"/>
    </source>
</evidence>
<evidence type="ECO:0000313" key="4">
    <source>
        <dbReference type="EMBL" id="GAT53153.1"/>
    </source>
</evidence>
<evidence type="ECO:0000256" key="1">
    <source>
        <dbReference type="ARBA" id="ARBA00022729"/>
    </source>
</evidence>
<dbReference type="Pfam" id="PF10342">
    <property type="entry name" value="Kre9_KNH"/>
    <property type="match status" value="1"/>
</dbReference>
<feature type="domain" description="Yeast cell wall synthesis Kre9/Knh1-like N-terminal" evidence="3">
    <location>
        <begin position="30"/>
        <end position="114"/>
    </location>
</feature>
<feature type="chain" id="PRO_5046966688" description="Yeast cell wall synthesis Kre9/Knh1-like N-terminal domain-containing protein" evidence="2">
    <location>
        <begin position="20"/>
        <end position="119"/>
    </location>
</feature>
<keyword evidence="5" id="KW-1185">Reference proteome</keyword>
<feature type="signal peptide" evidence="2">
    <location>
        <begin position="1"/>
        <end position="19"/>
    </location>
</feature>
<proteinExistence type="predicted"/>
<accession>A0ABQ0LQ04</accession>
<keyword evidence="1 2" id="KW-0732">Signal</keyword>
<reference evidence="4" key="1">
    <citation type="submission" date="2014-09" db="EMBL/GenBank/DDBJ databases">
        <title>Genome sequence of the luminous mushroom Mycena chlorophos for searching fungal bioluminescence genes.</title>
        <authorList>
            <person name="Tanaka Y."/>
            <person name="Kasuga D."/>
            <person name="Oba Y."/>
            <person name="Hase S."/>
            <person name="Sato K."/>
            <person name="Oba Y."/>
            <person name="Sakakibara Y."/>
        </authorList>
    </citation>
    <scope>NUCLEOTIDE SEQUENCE</scope>
</reference>